<evidence type="ECO:0000313" key="2">
    <source>
        <dbReference type="EMBL" id="RLN05144.1"/>
    </source>
</evidence>
<gene>
    <name evidence="2" type="ORF">C2845_PM13G00600</name>
</gene>
<dbReference type="OrthoDB" id="205255at2759"/>
<protein>
    <submittedName>
        <fullName evidence="2">Glycolipid transfer protein 2-like</fullName>
    </submittedName>
</protein>
<dbReference type="Gene3D" id="1.10.3520.10">
    <property type="entry name" value="Glycolipid transfer protein"/>
    <property type="match status" value="2"/>
</dbReference>
<dbReference type="AlphaFoldDB" id="A0A3L6RKS2"/>
<dbReference type="Proteomes" id="UP000275267">
    <property type="component" value="Unassembled WGS sequence"/>
</dbReference>
<dbReference type="InterPro" id="IPR036497">
    <property type="entry name" value="GLTP_sf"/>
</dbReference>
<keyword evidence="3" id="KW-1185">Reference proteome</keyword>
<dbReference type="Pfam" id="PF08718">
    <property type="entry name" value="GLTP"/>
    <property type="match status" value="1"/>
</dbReference>
<dbReference type="PANTHER" id="PTHR10219:SF100">
    <property type="entry name" value="OS08G0108700 PROTEIN"/>
    <property type="match status" value="1"/>
</dbReference>
<sequence length="145" mass="16278">MERKRKEMDKAKAKSGLRLTMEELCLCLSSPGDGEEEQVQRLQDLHERDSSKYASLTAIVTEEVEQGTAKKTKSCTRAIIWLSNCQVAMKLIPEREVLIALLMGNCQDFEDLAEDAKMLTHAVQPLLVEIDAISAKHNMDKLKSS</sequence>
<dbReference type="GO" id="GO:0005829">
    <property type="term" value="C:cytosol"/>
    <property type="evidence" value="ECO:0007669"/>
    <property type="project" value="TreeGrafter"/>
</dbReference>
<dbReference type="InterPro" id="IPR014830">
    <property type="entry name" value="Glycolipid_transfer_prot_dom"/>
</dbReference>
<evidence type="ECO:0000313" key="3">
    <source>
        <dbReference type="Proteomes" id="UP000275267"/>
    </source>
</evidence>
<dbReference type="GO" id="GO:1902388">
    <property type="term" value="F:ceramide 1-phosphate transfer activity"/>
    <property type="evidence" value="ECO:0007669"/>
    <property type="project" value="TreeGrafter"/>
</dbReference>
<dbReference type="SUPFAM" id="SSF110004">
    <property type="entry name" value="Glycolipid transfer protein, GLTP"/>
    <property type="match status" value="1"/>
</dbReference>
<dbReference type="STRING" id="4540.A0A3L6RKS2"/>
<accession>A0A3L6RKS2</accession>
<dbReference type="EMBL" id="PQIB02000008">
    <property type="protein sequence ID" value="RLN05144.1"/>
    <property type="molecule type" value="Genomic_DNA"/>
</dbReference>
<dbReference type="PANTHER" id="PTHR10219">
    <property type="entry name" value="GLYCOLIPID TRANSFER PROTEIN-RELATED"/>
    <property type="match status" value="1"/>
</dbReference>
<dbReference type="GO" id="GO:1902387">
    <property type="term" value="F:ceramide 1-phosphate binding"/>
    <property type="evidence" value="ECO:0007669"/>
    <property type="project" value="TreeGrafter"/>
</dbReference>
<feature type="domain" description="Glycolipid transfer protein" evidence="1">
    <location>
        <begin position="37"/>
        <end position="83"/>
    </location>
</feature>
<proteinExistence type="predicted"/>
<reference evidence="3" key="1">
    <citation type="journal article" date="2019" name="Nat. Commun.">
        <title>The genome of broomcorn millet.</title>
        <authorList>
            <person name="Zou C."/>
            <person name="Miki D."/>
            <person name="Li D."/>
            <person name="Tang Q."/>
            <person name="Xiao L."/>
            <person name="Rajput S."/>
            <person name="Deng P."/>
            <person name="Jia W."/>
            <person name="Huang R."/>
            <person name="Zhang M."/>
            <person name="Sun Y."/>
            <person name="Hu J."/>
            <person name="Fu X."/>
            <person name="Schnable P.S."/>
            <person name="Li F."/>
            <person name="Zhang H."/>
            <person name="Feng B."/>
            <person name="Zhu X."/>
            <person name="Liu R."/>
            <person name="Schnable J.C."/>
            <person name="Zhu J.-K."/>
            <person name="Zhang H."/>
        </authorList>
    </citation>
    <scope>NUCLEOTIDE SEQUENCE [LARGE SCALE GENOMIC DNA]</scope>
</reference>
<evidence type="ECO:0000259" key="1">
    <source>
        <dbReference type="Pfam" id="PF08718"/>
    </source>
</evidence>
<dbReference type="GO" id="GO:0016020">
    <property type="term" value="C:membrane"/>
    <property type="evidence" value="ECO:0007669"/>
    <property type="project" value="TreeGrafter"/>
</dbReference>
<organism evidence="2 3">
    <name type="scientific">Panicum miliaceum</name>
    <name type="common">Proso millet</name>
    <name type="synonym">Broomcorn millet</name>
    <dbReference type="NCBI Taxonomy" id="4540"/>
    <lineage>
        <taxon>Eukaryota</taxon>
        <taxon>Viridiplantae</taxon>
        <taxon>Streptophyta</taxon>
        <taxon>Embryophyta</taxon>
        <taxon>Tracheophyta</taxon>
        <taxon>Spermatophyta</taxon>
        <taxon>Magnoliopsida</taxon>
        <taxon>Liliopsida</taxon>
        <taxon>Poales</taxon>
        <taxon>Poaceae</taxon>
        <taxon>PACMAD clade</taxon>
        <taxon>Panicoideae</taxon>
        <taxon>Panicodae</taxon>
        <taxon>Paniceae</taxon>
        <taxon>Panicinae</taxon>
        <taxon>Panicum</taxon>
        <taxon>Panicum sect. Panicum</taxon>
    </lineage>
</organism>
<comment type="caution">
    <text evidence="2">The sequence shown here is derived from an EMBL/GenBank/DDBJ whole genome shotgun (WGS) entry which is preliminary data.</text>
</comment>
<name>A0A3L6RKS2_PANMI</name>